<dbReference type="OrthoDB" id="278054at2"/>
<keyword evidence="1" id="KW-0472">Membrane</keyword>
<feature type="transmembrane region" description="Helical" evidence="1">
    <location>
        <begin position="82"/>
        <end position="104"/>
    </location>
</feature>
<feature type="transmembrane region" description="Helical" evidence="1">
    <location>
        <begin position="162"/>
        <end position="181"/>
    </location>
</feature>
<dbReference type="Proteomes" id="UP000016569">
    <property type="component" value="Unassembled WGS sequence"/>
</dbReference>
<reference evidence="3" key="1">
    <citation type="journal article" date="2013" name="Genome Announc.">
        <title>Draft Genome Sequence of the Dimorphic Prosthecate Bacterium Brevundimonas abyssalis TAR-001T.</title>
        <authorList>
            <person name="Tsubouchi T."/>
            <person name="Nishi S."/>
            <person name="Usui K."/>
            <person name="Shimane Y."/>
            <person name="Takaki Y."/>
            <person name="Maruyama T."/>
            <person name="Hatada Y."/>
        </authorList>
    </citation>
    <scope>NUCLEOTIDE SEQUENCE [LARGE SCALE GENOMIC DNA]</scope>
    <source>
        <strain evidence="3">TAR-001</strain>
    </source>
</reference>
<comment type="caution">
    <text evidence="2">The sequence shown here is derived from an EMBL/GenBank/DDBJ whole genome shotgun (WGS) entry which is preliminary data.</text>
</comment>
<organism evidence="2 3">
    <name type="scientific">Brevundimonas abyssalis TAR-001</name>
    <dbReference type="NCBI Taxonomy" id="1391729"/>
    <lineage>
        <taxon>Bacteria</taxon>
        <taxon>Pseudomonadati</taxon>
        <taxon>Pseudomonadota</taxon>
        <taxon>Alphaproteobacteria</taxon>
        <taxon>Caulobacterales</taxon>
        <taxon>Caulobacteraceae</taxon>
        <taxon>Brevundimonas</taxon>
    </lineage>
</organism>
<evidence type="ECO:0000313" key="3">
    <source>
        <dbReference type="Proteomes" id="UP000016569"/>
    </source>
</evidence>
<protein>
    <submittedName>
        <fullName evidence="2">Uncharacterized protein</fullName>
    </submittedName>
</protein>
<feature type="transmembrane region" description="Helical" evidence="1">
    <location>
        <begin position="124"/>
        <end position="141"/>
    </location>
</feature>
<keyword evidence="1" id="KW-1133">Transmembrane helix</keyword>
<accession>A0A8E0KJB5</accession>
<dbReference type="RefSeq" id="WP_021697366.1">
    <property type="nucleotide sequence ID" value="NZ_BATC01000022.1"/>
</dbReference>
<proteinExistence type="predicted"/>
<dbReference type="InterPro" id="IPR045466">
    <property type="entry name" value="DUF6498"/>
</dbReference>
<feature type="transmembrane region" description="Helical" evidence="1">
    <location>
        <begin position="43"/>
        <end position="62"/>
    </location>
</feature>
<keyword evidence="1" id="KW-0812">Transmembrane</keyword>
<gene>
    <name evidence="2" type="ORF">MBEBAB_1521</name>
</gene>
<dbReference type="EMBL" id="BATC01000022">
    <property type="protein sequence ID" value="GAD59271.1"/>
    <property type="molecule type" value="Genomic_DNA"/>
</dbReference>
<keyword evidence="3" id="KW-1185">Reference proteome</keyword>
<feature type="transmembrane region" description="Helical" evidence="1">
    <location>
        <begin position="187"/>
        <end position="208"/>
    </location>
</feature>
<sequence>MAGDVITGMGRRLGGARLLLIVLLNLIPVGGVLWLGWDAGQILMLYWVENIIIGVMSLIRILTARQPDTLAPGSTQMGTIGVGCFFIVHYGLFTLVHGVFTMMLAARIIDGGDGLWERVFANPSFHLAVLGVMGLQVVILIREWWSSGLWRRSTPGMEMFRPYGRIVVLHVTVLAAAWWLSGTAAPMGAVLILCLMKAVVELALTAVISPAARSPQGA</sequence>
<dbReference type="AlphaFoldDB" id="A0A8E0KJB5"/>
<feature type="transmembrane region" description="Helical" evidence="1">
    <location>
        <begin position="18"/>
        <end position="37"/>
    </location>
</feature>
<name>A0A8E0KJB5_9CAUL</name>
<evidence type="ECO:0000313" key="2">
    <source>
        <dbReference type="EMBL" id="GAD59271.1"/>
    </source>
</evidence>
<evidence type="ECO:0000256" key="1">
    <source>
        <dbReference type="SAM" id="Phobius"/>
    </source>
</evidence>
<dbReference type="Pfam" id="PF20108">
    <property type="entry name" value="DUF6498"/>
    <property type="match status" value="1"/>
</dbReference>